<evidence type="ECO:0000256" key="4">
    <source>
        <dbReference type="ARBA" id="ARBA00023136"/>
    </source>
</evidence>
<gene>
    <name evidence="7" type="ORF">C1707_00435</name>
    <name evidence="8" type="ORF">CFHF_07450</name>
</gene>
<evidence type="ECO:0000313" key="10">
    <source>
        <dbReference type="Proteomes" id="UP000281192"/>
    </source>
</evidence>
<keyword evidence="3 5" id="KW-1133">Transmembrane helix</keyword>
<proteinExistence type="predicted"/>
<dbReference type="Pfam" id="PF05154">
    <property type="entry name" value="TM2"/>
    <property type="match status" value="1"/>
</dbReference>
<dbReference type="Proteomes" id="UP000281192">
    <property type="component" value="Chromosome"/>
</dbReference>
<dbReference type="PANTHER" id="PTHR21016">
    <property type="entry name" value="BETA-AMYLOID BINDING PROTEIN-RELATED"/>
    <property type="match status" value="1"/>
</dbReference>
<dbReference type="GO" id="GO:0016020">
    <property type="term" value="C:membrane"/>
    <property type="evidence" value="ECO:0007669"/>
    <property type="project" value="UniProtKB-SubCell"/>
</dbReference>
<reference evidence="8 9" key="1">
    <citation type="submission" date="2017-12" db="EMBL/GenBank/DDBJ databases">
        <title>The genome sequence of Caulobacter flavus CGMCC1 15093.</title>
        <authorList>
            <person name="Gao J."/>
            <person name="Mao X."/>
            <person name="Sun J."/>
        </authorList>
    </citation>
    <scope>NUCLEOTIDE SEQUENCE [LARGE SCALE GENOMIC DNA]</scope>
    <source>
        <strain evidence="8 9">CGMCC1 15093</strain>
    </source>
</reference>
<comment type="subcellular location">
    <subcellularLocation>
        <location evidence="1">Membrane</location>
        <topology evidence="1">Multi-pass membrane protein</topology>
    </subcellularLocation>
</comment>
<evidence type="ECO:0000259" key="6">
    <source>
        <dbReference type="Pfam" id="PF05154"/>
    </source>
</evidence>
<keyword evidence="10" id="KW-1185">Reference proteome</keyword>
<dbReference type="AlphaFoldDB" id="A0A2N5CWH1"/>
<protein>
    <recommendedName>
        <fullName evidence="6">TM2 domain-containing protein</fullName>
    </recommendedName>
</protein>
<dbReference type="OrthoDB" id="2004788at2"/>
<evidence type="ECO:0000313" key="8">
    <source>
        <dbReference type="EMBL" id="PLR18145.1"/>
    </source>
</evidence>
<sequence length="84" mass="9267">MHKSSGTAFVLWLPCLLGVCGLHRFYMGKYVTGTLWLLTFGLFGVGQFIDLFLINGMVRSANEDDALARAYDAVLRNAAARPRA</sequence>
<evidence type="ECO:0000313" key="7">
    <source>
        <dbReference type="EMBL" id="AYV44850.1"/>
    </source>
</evidence>
<evidence type="ECO:0000256" key="1">
    <source>
        <dbReference type="ARBA" id="ARBA00004141"/>
    </source>
</evidence>
<reference evidence="7 10" key="2">
    <citation type="submission" date="2018-01" db="EMBL/GenBank/DDBJ databases">
        <title>Complete genome sequence of Caulobacter flavus RHGG3.</title>
        <authorList>
            <person name="Yang E."/>
        </authorList>
    </citation>
    <scope>NUCLEOTIDE SEQUENCE [LARGE SCALE GENOMIC DNA]</scope>
    <source>
        <strain evidence="7 10">RHGG3</strain>
    </source>
</reference>
<dbReference type="PANTHER" id="PTHR21016:SF25">
    <property type="entry name" value="TM2 DOMAIN-CONTAINING PROTEIN DDB_G0277895-RELATED"/>
    <property type="match status" value="1"/>
</dbReference>
<evidence type="ECO:0000256" key="3">
    <source>
        <dbReference type="ARBA" id="ARBA00022989"/>
    </source>
</evidence>
<dbReference type="InterPro" id="IPR007829">
    <property type="entry name" value="TM2"/>
</dbReference>
<dbReference type="Proteomes" id="UP000234483">
    <property type="component" value="Unassembled WGS sequence"/>
</dbReference>
<evidence type="ECO:0000256" key="5">
    <source>
        <dbReference type="SAM" id="Phobius"/>
    </source>
</evidence>
<name>A0A2N5CWH1_9CAUL</name>
<evidence type="ECO:0000256" key="2">
    <source>
        <dbReference type="ARBA" id="ARBA00022692"/>
    </source>
</evidence>
<dbReference type="RefSeq" id="WP_101712376.1">
    <property type="nucleotide sequence ID" value="NZ_CP026100.1"/>
</dbReference>
<dbReference type="KEGG" id="cfh:C1707_00435"/>
<evidence type="ECO:0000313" key="9">
    <source>
        <dbReference type="Proteomes" id="UP000234483"/>
    </source>
</evidence>
<dbReference type="EMBL" id="PJRQ01000012">
    <property type="protein sequence ID" value="PLR18145.1"/>
    <property type="molecule type" value="Genomic_DNA"/>
</dbReference>
<dbReference type="InterPro" id="IPR050932">
    <property type="entry name" value="TM2D1-3-like"/>
</dbReference>
<dbReference type="EMBL" id="CP026100">
    <property type="protein sequence ID" value="AYV44850.1"/>
    <property type="molecule type" value="Genomic_DNA"/>
</dbReference>
<organism evidence="8 9">
    <name type="scientific">Caulobacter flavus</name>
    <dbReference type="NCBI Taxonomy" id="1679497"/>
    <lineage>
        <taxon>Bacteria</taxon>
        <taxon>Pseudomonadati</taxon>
        <taxon>Pseudomonadota</taxon>
        <taxon>Alphaproteobacteria</taxon>
        <taxon>Caulobacterales</taxon>
        <taxon>Caulobacteraceae</taxon>
        <taxon>Caulobacter</taxon>
    </lineage>
</organism>
<feature type="domain" description="TM2" evidence="6">
    <location>
        <begin position="2"/>
        <end position="52"/>
    </location>
</feature>
<accession>A0A2N5CWH1</accession>
<keyword evidence="4 5" id="KW-0472">Membrane</keyword>
<keyword evidence="2 5" id="KW-0812">Transmembrane</keyword>
<feature type="transmembrane region" description="Helical" evidence="5">
    <location>
        <begin position="31"/>
        <end position="53"/>
    </location>
</feature>